<feature type="transmembrane region" description="Helical" evidence="1">
    <location>
        <begin position="192"/>
        <end position="208"/>
    </location>
</feature>
<keyword evidence="3" id="KW-1185">Reference proteome</keyword>
<gene>
    <name evidence="2" type="ORF">ACFFHQ_03380</name>
</gene>
<feature type="transmembrane region" description="Helical" evidence="1">
    <location>
        <begin position="241"/>
        <end position="259"/>
    </location>
</feature>
<dbReference type="Proteomes" id="UP001589785">
    <property type="component" value="Unassembled WGS sequence"/>
</dbReference>
<feature type="transmembrane region" description="Helical" evidence="1">
    <location>
        <begin position="271"/>
        <end position="291"/>
    </location>
</feature>
<sequence length="356" mass="42310">MIYLFMFTLTSFLFYPLKVRCNNSKEKLILSLLFLIPTFLILVLFVGLRFDVGRDYGIYYNIFYLGYGANKEIGFRLINDIFSKLGFELSSVLVLMAFLSLYFAFKIIRNQGKHSFMSFVIFWLDGAYIYLFNVVRQGLTNIIFLNIIEKFREKRIILMVLLILFSSLFHYSIFLAVLFIPFLMRRYSKKTLLFMFVLVILANFLFNIQDLSIKMLHFVPYFGDIYSETNLLENNVKREEFGLGYLFRFILVFIAILNYDKIAQDVKVQPFLNAFVFWGILKILTLQVWIAERLLDYLRFSSIIIVPRLIESIENKKIRFLFTAVILIIYFALFLKSTVFSSYEEKLVPYKWIFSK</sequence>
<feature type="transmembrane region" description="Helical" evidence="1">
    <location>
        <begin position="156"/>
        <end position="180"/>
    </location>
</feature>
<dbReference type="EMBL" id="JBHLVN010000012">
    <property type="protein sequence ID" value="MFC0296531.1"/>
    <property type="molecule type" value="Genomic_DNA"/>
</dbReference>
<feature type="transmembrane region" description="Helical" evidence="1">
    <location>
        <begin position="318"/>
        <end position="335"/>
    </location>
</feature>
<evidence type="ECO:0000313" key="2">
    <source>
        <dbReference type="EMBL" id="MFC0296531.1"/>
    </source>
</evidence>
<keyword evidence="1" id="KW-0472">Membrane</keyword>
<comment type="caution">
    <text evidence="2">The sequence shown here is derived from an EMBL/GenBank/DDBJ whole genome shotgun (WGS) entry which is preliminary data.</text>
</comment>
<feature type="transmembrane region" description="Helical" evidence="1">
    <location>
        <begin position="116"/>
        <end position="135"/>
    </location>
</feature>
<dbReference type="Pfam" id="PF14897">
    <property type="entry name" value="EpsG"/>
    <property type="match status" value="1"/>
</dbReference>
<name>A0ABV6GQQ0_9BACL</name>
<keyword evidence="1" id="KW-0812">Transmembrane</keyword>
<dbReference type="RefSeq" id="WP_066234956.1">
    <property type="nucleotide sequence ID" value="NZ_JBHLVN010000012.1"/>
</dbReference>
<dbReference type="InterPro" id="IPR049458">
    <property type="entry name" value="EpsG-like"/>
</dbReference>
<protein>
    <submittedName>
        <fullName evidence="2">EpsG family protein</fullName>
    </submittedName>
</protein>
<feature type="transmembrane region" description="Helical" evidence="1">
    <location>
        <begin position="28"/>
        <end position="48"/>
    </location>
</feature>
<proteinExistence type="predicted"/>
<evidence type="ECO:0000313" key="3">
    <source>
        <dbReference type="Proteomes" id="UP001589785"/>
    </source>
</evidence>
<organism evidence="2 3">
    <name type="scientific">Geobacillus jurassicus</name>
    <dbReference type="NCBI Taxonomy" id="235932"/>
    <lineage>
        <taxon>Bacteria</taxon>
        <taxon>Bacillati</taxon>
        <taxon>Bacillota</taxon>
        <taxon>Bacilli</taxon>
        <taxon>Bacillales</taxon>
        <taxon>Anoxybacillaceae</taxon>
        <taxon>Geobacillus</taxon>
    </lineage>
</organism>
<keyword evidence="1" id="KW-1133">Transmembrane helix</keyword>
<reference evidence="2 3" key="1">
    <citation type="submission" date="2024-09" db="EMBL/GenBank/DDBJ databases">
        <authorList>
            <person name="Sun Q."/>
            <person name="Mori K."/>
        </authorList>
    </citation>
    <scope>NUCLEOTIDE SEQUENCE [LARGE SCALE GENOMIC DNA]</scope>
    <source>
        <strain evidence="2 3">CCM 7224</strain>
    </source>
</reference>
<evidence type="ECO:0000256" key="1">
    <source>
        <dbReference type="SAM" id="Phobius"/>
    </source>
</evidence>
<feature type="transmembrane region" description="Helical" evidence="1">
    <location>
        <begin position="85"/>
        <end position="104"/>
    </location>
</feature>
<accession>A0ABV6GQQ0</accession>